<comment type="caution">
    <text evidence="2">The sequence shown here is derived from an EMBL/GenBank/DDBJ whole genome shotgun (WGS) entry which is preliminary data.</text>
</comment>
<evidence type="ECO:0000313" key="2">
    <source>
        <dbReference type="EMBL" id="KAA0703494.1"/>
    </source>
</evidence>
<keyword evidence="2" id="KW-0675">Receptor</keyword>
<sequence length="234" mass="25321">MVEAVCQDANEASRGASVRAAAAYSSRVPGRRDMPRGGSNEAVSYEGHLDGIVIVTAAASVVPLLSALFCFELAQISSTRLSGQGVSVRLPAAISTSRERQGVRLIVGESGCTFDDDADPSLCEFSQGDEDDFDWQLYRAHSSPYPSSDLLRGTRFPQILVLKPGNSLGPLYLITSLLSHRSTEARGADQRPVGLYYQLPFTFLKQQACVPSAHYPHSDAQALFITDMRDHRGA</sequence>
<proteinExistence type="predicted"/>
<accession>A0A5A9N0E1</accession>
<gene>
    <name evidence="2" type="ORF">E1301_Tti020925</name>
</gene>
<dbReference type="Proteomes" id="UP000324632">
    <property type="component" value="Chromosome 24"/>
</dbReference>
<feature type="domain" description="MAM" evidence="1">
    <location>
        <begin position="110"/>
        <end position="165"/>
    </location>
</feature>
<dbReference type="PROSITE" id="PS50060">
    <property type="entry name" value="MAM_2"/>
    <property type="match status" value="1"/>
</dbReference>
<keyword evidence="3" id="KW-1185">Reference proteome</keyword>
<name>A0A5A9N0E1_9TELE</name>
<reference evidence="2 3" key="1">
    <citation type="journal article" date="2019" name="Mol. Ecol. Resour.">
        <title>Chromosome-level genome assembly of Triplophysa tibetana, a fish adapted to the harsh high-altitude environment of the Tibetan Plateau.</title>
        <authorList>
            <person name="Yang X."/>
            <person name="Liu H."/>
            <person name="Ma Z."/>
            <person name="Zou Y."/>
            <person name="Zou M."/>
            <person name="Mao Y."/>
            <person name="Li X."/>
            <person name="Wang H."/>
            <person name="Chen T."/>
            <person name="Wang W."/>
            <person name="Yang R."/>
        </authorList>
    </citation>
    <scope>NUCLEOTIDE SEQUENCE [LARGE SCALE GENOMIC DNA]</scope>
    <source>
        <strain evidence="2">TTIB1903HZAU</strain>
        <tissue evidence="2">Muscle</tissue>
    </source>
</reference>
<dbReference type="InterPro" id="IPR000998">
    <property type="entry name" value="MAM_dom"/>
</dbReference>
<evidence type="ECO:0000313" key="3">
    <source>
        <dbReference type="Proteomes" id="UP000324632"/>
    </source>
</evidence>
<organism evidence="2 3">
    <name type="scientific">Triplophysa tibetana</name>
    <dbReference type="NCBI Taxonomy" id="1572043"/>
    <lineage>
        <taxon>Eukaryota</taxon>
        <taxon>Metazoa</taxon>
        <taxon>Chordata</taxon>
        <taxon>Craniata</taxon>
        <taxon>Vertebrata</taxon>
        <taxon>Euteleostomi</taxon>
        <taxon>Actinopterygii</taxon>
        <taxon>Neopterygii</taxon>
        <taxon>Teleostei</taxon>
        <taxon>Ostariophysi</taxon>
        <taxon>Cypriniformes</taxon>
        <taxon>Nemacheilidae</taxon>
        <taxon>Triplophysa</taxon>
    </lineage>
</organism>
<dbReference type="EMBL" id="SOYY01000024">
    <property type="protein sequence ID" value="KAA0703494.1"/>
    <property type="molecule type" value="Genomic_DNA"/>
</dbReference>
<dbReference type="GO" id="GO:0016020">
    <property type="term" value="C:membrane"/>
    <property type="evidence" value="ECO:0007669"/>
    <property type="project" value="InterPro"/>
</dbReference>
<evidence type="ECO:0000259" key="1">
    <source>
        <dbReference type="PROSITE" id="PS50060"/>
    </source>
</evidence>
<protein>
    <submittedName>
        <fullName evidence="2">Receptor-type tyrosine-protein phosphatase U</fullName>
    </submittedName>
</protein>
<dbReference type="AlphaFoldDB" id="A0A5A9N0E1"/>